<gene>
    <name evidence="1" type="ORF">F2Y81_15520</name>
</gene>
<dbReference type="EMBL" id="VVYV01000026">
    <property type="protein sequence ID" value="KAA5416564.1"/>
    <property type="molecule type" value="Genomic_DNA"/>
</dbReference>
<dbReference type="AlphaFoldDB" id="A0A3D6AQ44"/>
<comment type="caution">
    <text evidence="1">The sequence shown here is derived from an EMBL/GenBank/DDBJ whole genome shotgun (WGS) entry which is preliminary data.</text>
</comment>
<dbReference type="Proteomes" id="UP000448877">
    <property type="component" value="Unassembled WGS sequence"/>
</dbReference>
<proteinExistence type="predicted"/>
<organism evidence="1 2">
    <name type="scientific">Bacteroides cellulosilyticus</name>
    <dbReference type="NCBI Taxonomy" id="246787"/>
    <lineage>
        <taxon>Bacteria</taxon>
        <taxon>Pseudomonadati</taxon>
        <taxon>Bacteroidota</taxon>
        <taxon>Bacteroidia</taxon>
        <taxon>Bacteroidales</taxon>
        <taxon>Bacteroidaceae</taxon>
        <taxon>Bacteroides</taxon>
    </lineage>
</organism>
<evidence type="ECO:0000313" key="1">
    <source>
        <dbReference type="EMBL" id="KAA5416564.1"/>
    </source>
</evidence>
<reference evidence="1 2" key="1">
    <citation type="journal article" date="2019" name="Nat. Med.">
        <title>A library of human gut bacterial isolates paired with longitudinal multiomics data enables mechanistic microbiome research.</title>
        <authorList>
            <person name="Poyet M."/>
            <person name="Groussin M."/>
            <person name="Gibbons S.M."/>
            <person name="Avila-Pacheco J."/>
            <person name="Jiang X."/>
            <person name="Kearney S.M."/>
            <person name="Perrotta A.R."/>
            <person name="Berdy B."/>
            <person name="Zhao S."/>
            <person name="Lieberman T.D."/>
            <person name="Swanson P.K."/>
            <person name="Smith M."/>
            <person name="Roesemann S."/>
            <person name="Alexander J.E."/>
            <person name="Rich S.A."/>
            <person name="Livny J."/>
            <person name="Vlamakis H."/>
            <person name="Clish C."/>
            <person name="Bullock K."/>
            <person name="Deik A."/>
            <person name="Scott J."/>
            <person name="Pierce K.A."/>
            <person name="Xavier R.J."/>
            <person name="Alm E.J."/>
        </authorList>
    </citation>
    <scope>NUCLEOTIDE SEQUENCE [LARGE SCALE GENOMIC DNA]</scope>
    <source>
        <strain evidence="1 2">BIOML-A6</strain>
    </source>
</reference>
<accession>A0A3D6AQ44</accession>
<protein>
    <submittedName>
        <fullName evidence="1">Uncharacterized protein</fullName>
    </submittedName>
</protein>
<sequence>MKKETIYNIAWNIRKEVEQCQKHGYFISFPNGFCALSSIWIYDILSCKKTHMVEIRQKTPFLKNYPHTWVHCDGFDVDITSDQFKGNNFPKVYVGNDNIMYHHFDEVTSKEILFPTEFILKQMCDNLLKEGVEALYKNLDIDVNLFYKIKPEH</sequence>
<evidence type="ECO:0000313" key="2">
    <source>
        <dbReference type="Proteomes" id="UP000448877"/>
    </source>
</evidence>
<name>A0A3D6AQ44_9BACE</name>
<dbReference type="RefSeq" id="WP_149920115.1">
    <property type="nucleotide sequence ID" value="NZ_VVYV01000026.1"/>
</dbReference>